<dbReference type="Gene3D" id="2.30.30.40">
    <property type="entry name" value="SH3 Domains"/>
    <property type="match status" value="1"/>
</dbReference>
<accession>A0A0A5GIS0</accession>
<dbReference type="Pfam" id="PF01584">
    <property type="entry name" value="CheW"/>
    <property type="match status" value="1"/>
</dbReference>
<dbReference type="PANTHER" id="PTHR22617">
    <property type="entry name" value="CHEMOTAXIS SENSOR HISTIDINE KINASE-RELATED"/>
    <property type="match status" value="1"/>
</dbReference>
<dbReference type="InterPro" id="IPR039315">
    <property type="entry name" value="CheW"/>
</dbReference>
<dbReference type="EMBL" id="AVPF01000004">
    <property type="protein sequence ID" value="KGX91020.1"/>
    <property type="molecule type" value="Genomic_DNA"/>
</dbReference>
<dbReference type="SUPFAM" id="SSF50341">
    <property type="entry name" value="CheW-like"/>
    <property type="match status" value="1"/>
</dbReference>
<dbReference type="AlphaFoldDB" id="A0A0A5GIS0"/>
<name>A0A0A5GIS0_9BACI</name>
<dbReference type="PANTHER" id="PTHR22617:SF23">
    <property type="entry name" value="CHEMOTAXIS PROTEIN CHEW"/>
    <property type="match status" value="1"/>
</dbReference>
<dbReference type="Proteomes" id="UP000030403">
    <property type="component" value="Unassembled WGS sequence"/>
</dbReference>
<dbReference type="PROSITE" id="PS50851">
    <property type="entry name" value="CHEW"/>
    <property type="match status" value="1"/>
</dbReference>
<feature type="domain" description="CheW-like" evidence="1">
    <location>
        <begin position="2"/>
        <end position="139"/>
    </location>
</feature>
<sequence length="155" mass="17570">MSRKYVTFIAHNEEFGMPIDYVNYIELPSKVTQIPKSPASVIGISTIRGNVVPIIDLNITLFDKGINLSEWNLARVIGVKVKQEEIGFLVEEAREIIDINEENIQQVNQGGIQYKIANLENGRLILITDPRELINSETFDYIENEMSETAETEEA</sequence>
<protein>
    <recommendedName>
        <fullName evidence="1">CheW-like domain-containing protein</fullName>
    </recommendedName>
</protein>
<dbReference type="InterPro" id="IPR036061">
    <property type="entry name" value="CheW-like_dom_sf"/>
</dbReference>
<evidence type="ECO:0000313" key="3">
    <source>
        <dbReference type="Proteomes" id="UP000030403"/>
    </source>
</evidence>
<dbReference type="STRING" id="1385511.GCA_000425225_00314"/>
<gene>
    <name evidence="2" type="ORF">N783_13320</name>
</gene>
<comment type="caution">
    <text evidence="2">The sequence shown here is derived from an EMBL/GenBank/DDBJ whole genome shotgun (WGS) entry which is preliminary data.</text>
</comment>
<evidence type="ECO:0000313" key="2">
    <source>
        <dbReference type="EMBL" id="KGX91020.1"/>
    </source>
</evidence>
<evidence type="ECO:0000259" key="1">
    <source>
        <dbReference type="PROSITE" id="PS50851"/>
    </source>
</evidence>
<dbReference type="SMART" id="SM00260">
    <property type="entry name" value="CheW"/>
    <property type="match status" value="1"/>
</dbReference>
<organism evidence="2 3">
    <name type="scientific">Pontibacillus marinus BH030004 = DSM 16465</name>
    <dbReference type="NCBI Taxonomy" id="1385511"/>
    <lineage>
        <taxon>Bacteria</taxon>
        <taxon>Bacillati</taxon>
        <taxon>Bacillota</taxon>
        <taxon>Bacilli</taxon>
        <taxon>Bacillales</taxon>
        <taxon>Bacillaceae</taxon>
        <taxon>Pontibacillus</taxon>
    </lineage>
</organism>
<reference evidence="2 3" key="1">
    <citation type="submission" date="2013-08" db="EMBL/GenBank/DDBJ databases">
        <authorList>
            <person name="Huang J."/>
            <person name="Wang G."/>
        </authorList>
    </citation>
    <scope>NUCLEOTIDE SEQUENCE [LARGE SCALE GENOMIC DNA]</scope>
    <source>
        <strain evidence="2 3">BH030004</strain>
    </source>
</reference>
<keyword evidence="3" id="KW-1185">Reference proteome</keyword>
<dbReference type="InterPro" id="IPR002545">
    <property type="entry name" value="CheW-lke_dom"/>
</dbReference>
<dbReference type="eggNOG" id="COG0835">
    <property type="taxonomic scope" value="Bacteria"/>
</dbReference>
<dbReference type="GO" id="GO:0007165">
    <property type="term" value="P:signal transduction"/>
    <property type="evidence" value="ECO:0007669"/>
    <property type="project" value="InterPro"/>
</dbReference>
<dbReference type="GO" id="GO:0005829">
    <property type="term" value="C:cytosol"/>
    <property type="evidence" value="ECO:0007669"/>
    <property type="project" value="TreeGrafter"/>
</dbReference>
<dbReference type="RefSeq" id="WP_027447803.1">
    <property type="nucleotide sequence ID" value="NZ_AVPF01000004.1"/>
</dbReference>
<dbReference type="GO" id="GO:0006935">
    <property type="term" value="P:chemotaxis"/>
    <property type="evidence" value="ECO:0007669"/>
    <property type="project" value="InterPro"/>
</dbReference>
<dbReference type="Gene3D" id="2.40.50.180">
    <property type="entry name" value="CheA-289, Domain 4"/>
    <property type="match status" value="1"/>
</dbReference>
<proteinExistence type="predicted"/>